<organism evidence="1 2">
    <name type="scientific">Streptomyces reniochalinae</name>
    <dbReference type="NCBI Taxonomy" id="2250578"/>
    <lineage>
        <taxon>Bacteria</taxon>
        <taxon>Bacillati</taxon>
        <taxon>Actinomycetota</taxon>
        <taxon>Actinomycetes</taxon>
        <taxon>Kitasatosporales</taxon>
        <taxon>Streptomycetaceae</taxon>
        <taxon>Streptomyces</taxon>
    </lineage>
</organism>
<accession>A0A367ECR4</accession>
<evidence type="ECO:0000313" key="1">
    <source>
        <dbReference type="EMBL" id="RCG15844.1"/>
    </source>
</evidence>
<dbReference type="Proteomes" id="UP000253507">
    <property type="component" value="Unassembled WGS sequence"/>
</dbReference>
<gene>
    <name evidence="1" type="ORF">DQ392_22505</name>
</gene>
<sequence>MAIPLAQAAGVEFAKLFHDDAVFNGADTPDPPHDLDGFFAREEHEPGATAEKYLAHYGRRGRCGG</sequence>
<dbReference type="EMBL" id="QOIM01000040">
    <property type="protein sequence ID" value="RCG15844.1"/>
    <property type="molecule type" value="Genomic_DNA"/>
</dbReference>
<evidence type="ECO:0000313" key="2">
    <source>
        <dbReference type="Proteomes" id="UP000253507"/>
    </source>
</evidence>
<comment type="caution">
    <text evidence="1">The sequence shown here is derived from an EMBL/GenBank/DDBJ whole genome shotgun (WGS) entry which is preliminary data.</text>
</comment>
<protein>
    <submittedName>
        <fullName evidence="1">Uncharacterized protein</fullName>
    </submittedName>
</protein>
<keyword evidence="2" id="KW-1185">Reference proteome</keyword>
<reference evidence="1 2" key="1">
    <citation type="submission" date="2018-06" db="EMBL/GenBank/DDBJ databases">
        <title>Streptomyces reniochalinae sp. nov. and Streptomyces diacarnus sp. nov. from marine sponges.</title>
        <authorList>
            <person name="Li L."/>
        </authorList>
    </citation>
    <scope>NUCLEOTIDE SEQUENCE [LARGE SCALE GENOMIC DNA]</scope>
    <source>
        <strain evidence="1 2">LHW50302</strain>
    </source>
</reference>
<proteinExistence type="predicted"/>
<dbReference type="AlphaFoldDB" id="A0A367ECR4"/>
<name>A0A367ECR4_9ACTN</name>